<protein>
    <submittedName>
        <fullName evidence="1">Contig28, whole genome shotgun sequence</fullName>
    </submittedName>
</protein>
<keyword evidence="2" id="KW-1185">Reference proteome</keyword>
<sequence>MELRQGGMSLSTEILNTSSNFGSFDSALKEVLAILHISNSKLMSPPDISPLHLTVIYQNLSGNITILSEVLQDHLDHKLSDAGSSESVSADLLYKLETINNAAV</sequence>
<dbReference type="AlphaFoldDB" id="A0A0D0FZA8"/>
<comment type="caution">
    <text evidence="1">The sequence shown here is derived from an EMBL/GenBank/DDBJ whole genome shotgun (WGS) entry which is preliminary data.</text>
</comment>
<dbReference type="Proteomes" id="UP000032049">
    <property type="component" value="Unassembled WGS sequence"/>
</dbReference>
<evidence type="ECO:0000313" key="1">
    <source>
        <dbReference type="EMBL" id="KIO77839.1"/>
    </source>
</evidence>
<proteinExistence type="predicted"/>
<organism evidence="1 2">
    <name type="scientific">Pedobacter lusitanus</name>
    <dbReference type="NCBI Taxonomy" id="1503925"/>
    <lineage>
        <taxon>Bacteria</taxon>
        <taxon>Pseudomonadati</taxon>
        <taxon>Bacteroidota</taxon>
        <taxon>Sphingobacteriia</taxon>
        <taxon>Sphingobacteriales</taxon>
        <taxon>Sphingobacteriaceae</taxon>
        <taxon>Pedobacter</taxon>
    </lineage>
</organism>
<dbReference type="EMBL" id="JXRA01000028">
    <property type="protein sequence ID" value="KIO77839.1"/>
    <property type="molecule type" value="Genomic_DNA"/>
</dbReference>
<reference evidence="1 2" key="1">
    <citation type="submission" date="2015-01" db="EMBL/GenBank/DDBJ databases">
        <title>Draft genome sequence of Pedobacter sp. NL19 isolated from sludge of an effluent treatment pond in an abandoned uranium mine.</title>
        <authorList>
            <person name="Santos T."/>
            <person name="Caetano T."/>
            <person name="Covas C."/>
            <person name="Cruz A."/>
            <person name="Mendo S."/>
        </authorList>
    </citation>
    <scope>NUCLEOTIDE SEQUENCE [LARGE SCALE GENOMIC DNA]</scope>
    <source>
        <strain evidence="1 2">NL19</strain>
    </source>
</reference>
<name>A0A0D0FZA8_9SPHI</name>
<gene>
    <name evidence="1" type="ORF">TH53_06785</name>
</gene>
<accession>A0A0D0FZA8</accession>
<evidence type="ECO:0000313" key="2">
    <source>
        <dbReference type="Proteomes" id="UP000032049"/>
    </source>
</evidence>